<dbReference type="InterPro" id="IPR029039">
    <property type="entry name" value="Flavoprotein-like_sf"/>
</dbReference>
<sequence length="166" mass="18072">MNDAILVAYATRYGSTAEVAGAVAEVLRSGGENVDLLPVGDVTDLSRYRAAVIGSPIYMGKWLAEAQVFIEKHQKELRKVPVAYFAVGMTVVDGGDEGRRKAEASMDQVRLLVQPVETALFAGRLEPSELSFTDKAIVTLVRAPSGDYRDWDAVRSWASGLPEKVR</sequence>
<dbReference type="PANTHER" id="PTHR38030:SF2">
    <property type="entry name" value="PROTOPORPHYRINOGEN IX DEHYDROGENASE [QUINONE]"/>
    <property type="match status" value="1"/>
</dbReference>
<evidence type="ECO:0000313" key="3">
    <source>
        <dbReference type="Proteomes" id="UP001168338"/>
    </source>
</evidence>
<evidence type="ECO:0000259" key="1">
    <source>
        <dbReference type="PROSITE" id="PS50902"/>
    </source>
</evidence>
<dbReference type="Gene3D" id="3.40.50.360">
    <property type="match status" value="1"/>
</dbReference>
<keyword evidence="3" id="KW-1185">Reference proteome</keyword>
<proteinExistence type="predicted"/>
<gene>
    <name evidence="2" type="ORF">FGU65_04655</name>
</gene>
<name>A0ABT8M8D1_9EURY</name>
<dbReference type="PANTHER" id="PTHR38030">
    <property type="entry name" value="PROTOPORPHYRINOGEN IX DEHYDROGENASE [MENAQUINONE]"/>
    <property type="match status" value="1"/>
</dbReference>
<accession>A0ABT8M8D1</accession>
<protein>
    <submittedName>
        <fullName evidence="2">Flavodoxin</fullName>
    </submittedName>
</protein>
<dbReference type="EMBL" id="VCYH01000002">
    <property type="protein sequence ID" value="MDN7024185.1"/>
    <property type="molecule type" value="Genomic_DNA"/>
</dbReference>
<comment type="caution">
    <text evidence="2">The sequence shown here is derived from an EMBL/GenBank/DDBJ whole genome shotgun (WGS) entry which is preliminary data.</text>
</comment>
<dbReference type="InterPro" id="IPR008254">
    <property type="entry name" value="Flavodoxin/NO_synth"/>
</dbReference>
<organism evidence="2 3">
    <name type="scientific">Methanoculleus frigidifontis</name>
    <dbReference type="NCBI Taxonomy" id="2584085"/>
    <lineage>
        <taxon>Archaea</taxon>
        <taxon>Methanobacteriati</taxon>
        <taxon>Methanobacteriota</taxon>
        <taxon>Stenosarchaea group</taxon>
        <taxon>Methanomicrobia</taxon>
        <taxon>Methanomicrobiales</taxon>
        <taxon>Methanomicrobiaceae</taxon>
        <taxon>Methanoculleus</taxon>
    </lineage>
</organism>
<reference evidence="2" key="1">
    <citation type="submission" date="2019-05" db="EMBL/GenBank/DDBJ databases">
        <title>Methanoculleus sp. FWC-SCC1, a methanogenic archaeon isolated from deep marine cold seep.</title>
        <authorList>
            <person name="Chen Y.-W."/>
            <person name="Chen S.-C."/>
            <person name="Teng N.-H."/>
            <person name="Lai M.-C."/>
        </authorList>
    </citation>
    <scope>NUCLEOTIDE SEQUENCE</scope>
    <source>
        <strain evidence="2">FWC-SCC1</strain>
    </source>
</reference>
<dbReference type="SUPFAM" id="SSF52218">
    <property type="entry name" value="Flavoproteins"/>
    <property type="match status" value="1"/>
</dbReference>
<dbReference type="Pfam" id="PF12724">
    <property type="entry name" value="Flavodoxin_5"/>
    <property type="match status" value="1"/>
</dbReference>
<dbReference type="RefSeq" id="WP_301663273.1">
    <property type="nucleotide sequence ID" value="NZ_VCYH01000002.1"/>
</dbReference>
<feature type="domain" description="Flavodoxin-like" evidence="1">
    <location>
        <begin position="5"/>
        <end position="166"/>
    </location>
</feature>
<dbReference type="Proteomes" id="UP001168338">
    <property type="component" value="Unassembled WGS sequence"/>
</dbReference>
<dbReference type="InterPro" id="IPR026816">
    <property type="entry name" value="Flavodoxin_dom"/>
</dbReference>
<dbReference type="PROSITE" id="PS50902">
    <property type="entry name" value="FLAVODOXIN_LIKE"/>
    <property type="match status" value="1"/>
</dbReference>
<dbReference type="InterPro" id="IPR052200">
    <property type="entry name" value="Protoporphyrinogen_IX_DH"/>
</dbReference>
<evidence type="ECO:0000313" key="2">
    <source>
        <dbReference type="EMBL" id="MDN7024185.1"/>
    </source>
</evidence>